<protein>
    <submittedName>
        <fullName evidence="1">Uncharacterized protein</fullName>
    </submittedName>
</protein>
<proteinExistence type="predicted"/>
<organism evidence="1 2">
    <name type="scientific">Pseudonocardia tropica</name>
    <dbReference type="NCBI Taxonomy" id="681289"/>
    <lineage>
        <taxon>Bacteria</taxon>
        <taxon>Bacillati</taxon>
        <taxon>Actinomycetota</taxon>
        <taxon>Actinomycetes</taxon>
        <taxon>Pseudonocardiales</taxon>
        <taxon>Pseudonocardiaceae</taxon>
        <taxon>Pseudonocardia</taxon>
    </lineage>
</organism>
<dbReference type="RefSeq" id="WP_345648592.1">
    <property type="nucleotide sequence ID" value="NZ_BAABLY010000056.1"/>
</dbReference>
<evidence type="ECO:0000313" key="1">
    <source>
        <dbReference type="EMBL" id="MEQ3542457.1"/>
    </source>
</evidence>
<evidence type="ECO:0000313" key="2">
    <source>
        <dbReference type="Proteomes" id="UP001464923"/>
    </source>
</evidence>
<accession>A0ABV1K2K6</accession>
<dbReference type="EMBL" id="JBEDNP010000041">
    <property type="protein sequence ID" value="MEQ3542457.1"/>
    <property type="molecule type" value="Genomic_DNA"/>
</dbReference>
<reference evidence="1 2" key="1">
    <citation type="submission" date="2024-03" db="EMBL/GenBank/DDBJ databases">
        <title>Draft genome sequence of Pseudonocardia tropica JCM 19149.</title>
        <authorList>
            <person name="Butdee W."/>
            <person name="Duangmal K."/>
        </authorList>
    </citation>
    <scope>NUCLEOTIDE SEQUENCE [LARGE SCALE GENOMIC DNA]</scope>
    <source>
        <strain evidence="1 2">JCM 19149</strain>
    </source>
</reference>
<sequence>MAENRYRQEQPVDPQTDAEARALRTIAGLLDGDNPVVGDRAVAGQVGQVLRSSANELAHGRALPIPVRRAVLALADAIRAALDPRTGELREP</sequence>
<keyword evidence="2" id="KW-1185">Reference proteome</keyword>
<gene>
    <name evidence="1" type="ORF">WHI96_26965</name>
</gene>
<dbReference type="Proteomes" id="UP001464923">
    <property type="component" value="Unassembled WGS sequence"/>
</dbReference>
<comment type="caution">
    <text evidence="1">The sequence shown here is derived from an EMBL/GenBank/DDBJ whole genome shotgun (WGS) entry which is preliminary data.</text>
</comment>
<name>A0ABV1K2K6_9PSEU</name>